<gene>
    <name evidence="2" type="ORF">JCM21738_5308</name>
</gene>
<keyword evidence="1" id="KW-1133">Transmembrane helix</keyword>
<evidence type="ECO:0000256" key="1">
    <source>
        <dbReference type="SAM" id="Phobius"/>
    </source>
</evidence>
<dbReference type="EMBL" id="BAUW01000142">
    <property type="protein sequence ID" value="GAE48221.1"/>
    <property type="molecule type" value="Genomic_DNA"/>
</dbReference>
<keyword evidence="3" id="KW-1185">Reference proteome</keyword>
<name>W4RV89_9BACI</name>
<comment type="caution">
    <text evidence="2">The sequence shown here is derived from an EMBL/GenBank/DDBJ whole genome shotgun (WGS) entry which is preliminary data.</text>
</comment>
<dbReference type="AlphaFoldDB" id="W4RV89"/>
<feature type="transmembrane region" description="Helical" evidence="1">
    <location>
        <begin position="29"/>
        <end position="49"/>
    </location>
</feature>
<protein>
    <submittedName>
        <fullName evidence="2">Uncharacterized protein</fullName>
    </submittedName>
</protein>
<reference evidence="2 3" key="1">
    <citation type="submission" date="2013-12" db="EMBL/GenBank/DDBJ databases">
        <title>NBRP : Genome information of microbial organism related human and environment.</title>
        <authorList>
            <person name="Hattori M."/>
            <person name="Oshima K."/>
            <person name="Inaba H."/>
            <person name="Suda W."/>
            <person name="Sakamoto M."/>
            <person name="Iino T."/>
            <person name="Kitahara M."/>
            <person name="Oshida Y."/>
            <person name="Iida T."/>
            <person name="Kudo T."/>
            <person name="Itoh T."/>
            <person name="Ahmed I."/>
            <person name="Ohkuma M."/>
        </authorList>
    </citation>
    <scope>NUCLEOTIDE SEQUENCE [LARGE SCALE GENOMIC DNA]</scope>
    <source>
        <strain evidence="2 3">JCM 21738</strain>
    </source>
</reference>
<keyword evidence="1" id="KW-0812">Transmembrane</keyword>
<keyword evidence="1" id="KW-0472">Membrane</keyword>
<accession>W4RV89</accession>
<proteinExistence type="predicted"/>
<evidence type="ECO:0000313" key="3">
    <source>
        <dbReference type="Proteomes" id="UP000018949"/>
    </source>
</evidence>
<organism evidence="2 3">
    <name type="scientific">Mesobacillus boroniphilus JCM 21738</name>
    <dbReference type="NCBI Taxonomy" id="1294265"/>
    <lineage>
        <taxon>Bacteria</taxon>
        <taxon>Bacillati</taxon>
        <taxon>Bacillota</taxon>
        <taxon>Bacilli</taxon>
        <taxon>Bacillales</taxon>
        <taxon>Bacillaceae</taxon>
        <taxon>Mesobacillus</taxon>
    </lineage>
</organism>
<sequence length="54" mass="6490">MDSLSINPQHFRILAYRNRTRGRKRRQGFTLLSFINQYKTFAIFFSLSIHPSEK</sequence>
<evidence type="ECO:0000313" key="2">
    <source>
        <dbReference type="EMBL" id="GAE48221.1"/>
    </source>
</evidence>
<dbReference type="Proteomes" id="UP000018949">
    <property type="component" value="Unassembled WGS sequence"/>
</dbReference>